<evidence type="ECO:0000313" key="3">
    <source>
        <dbReference type="Proteomes" id="UP000024329"/>
    </source>
</evidence>
<organism evidence="2 3">
    <name type="scientific">Novosphingobium resinovorum</name>
    <dbReference type="NCBI Taxonomy" id="158500"/>
    <lineage>
        <taxon>Bacteria</taxon>
        <taxon>Pseudomonadati</taxon>
        <taxon>Pseudomonadota</taxon>
        <taxon>Alphaproteobacteria</taxon>
        <taxon>Sphingomonadales</taxon>
        <taxon>Sphingomonadaceae</taxon>
        <taxon>Novosphingobium</taxon>
    </lineage>
</organism>
<evidence type="ECO:0000313" key="2">
    <source>
        <dbReference type="EMBL" id="EZP84470.1"/>
    </source>
</evidence>
<feature type="chain" id="PRO_5001557132" evidence="1">
    <location>
        <begin position="18"/>
        <end position="87"/>
    </location>
</feature>
<name>A0A031K5E2_9SPHN</name>
<accession>A0A031K5E2</accession>
<dbReference type="RefSeq" id="WP_155986139.1">
    <property type="nucleotide sequence ID" value="NZ_CP017075.1"/>
</dbReference>
<reference evidence="2 3" key="1">
    <citation type="submission" date="2014-03" db="EMBL/GenBank/DDBJ databases">
        <title>Whole genome sequence of Novosphingobium resinovorum KF1.</title>
        <authorList>
            <person name="Gan H.M."/>
            <person name="Gan H.Y."/>
            <person name="Chew T.H."/>
            <person name="Savka M.A."/>
        </authorList>
    </citation>
    <scope>NUCLEOTIDE SEQUENCE [LARGE SCALE GENOMIC DNA]</scope>
    <source>
        <strain evidence="2 3">KF1</strain>
    </source>
</reference>
<dbReference type="Proteomes" id="UP000024329">
    <property type="component" value="Unassembled WGS sequence"/>
</dbReference>
<feature type="signal peptide" evidence="1">
    <location>
        <begin position="1"/>
        <end position="17"/>
    </location>
</feature>
<dbReference type="AlphaFoldDB" id="A0A031K5E2"/>
<evidence type="ECO:0000256" key="1">
    <source>
        <dbReference type="SAM" id="SignalP"/>
    </source>
</evidence>
<gene>
    <name evidence="2" type="ORF">BV97_00223</name>
</gene>
<comment type="caution">
    <text evidence="2">The sequence shown here is derived from an EMBL/GenBank/DDBJ whole genome shotgun (WGS) entry which is preliminary data.</text>
</comment>
<keyword evidence="1" id="KW-0732">Signal</keyword>
<sequence length="87" mass="9443">MTAFAACLFAFAAMASAFSILVTISRYAPQALTFREQLAACPGTMVVTWKVIERVQLPALGALRKRPIRRTAARLEWPGTASMDLAA</sequence>
<protein>
    <submittedName>
        <fullName evidence="2">Uncharacterized protein</fullName>
    </submittedName>
</protein>
<dbReference type="OrthoDB" id="7511370at2"/>
<proteinExistence type="predicted"/>
<dbReference type="EMBL" id="JFYZ01000001">
    <property type="protein sequence ID" value="EZP84470.1"/>
    <property type="molecule type" value="Genomic_DNA"/>
</dbReference>